<evidence type="ECO:0000256" key="6">
    <source>
        <dbReference type="SAM" id="Phobius"/>
    </source>
</evidence>
<dbReference type="eggNOG" id="COG0628">
    <property type="taxonomic scope" value="Bacteria"/>
</dbReference>
<dbReference type="EMBL" id="CP000806">
    <property type="protein sequence ID" value="ACB51622.1"/>
    <property type="molecule type" value="Genomic_DNA"/>
</dbReference>
<comment type="subcellular location">
    <subcellularLocation>
        <location evidence="1">Membrane</location>
        <topology evidence="1">Multi-pass membrane protein</topology>
    </subcellularLocation>
</comment>
<dbReference type="PANTHER" id="PTHR21716:SF62">
    <property type="entry name" value="TRANSPORT PROTEIN YDBI-RELATED"/>
    <property type="match status" value="1"/>
</dbReference>
<feature type="transmembrane region" description="Helical" evidence="6">
    <location>
        <begin position="140"/>
        <end position="163"/>
    </location>
</feature>
<feature type="transmembrane region" description="Helical" evidence="6">
    <location>
        <begin position="299"/>
        <end position="324"/>
    </location>
</feature>
<dbReference type="PANTHER" id="PTHR21716">
    <property type="entry name" value="TRANSMEMBRANE PROTEIN"/>
    <property type="match status" value="1"/>
</dbReference>
<dbReference type="GO" id="GO:0016020">
    <property type="term" value="C:membrane"/>
    <property type="evidence" value="ECO:0007669"/>
    <property type="project" value="UniProtKB-SubCell"/>
</dbReference>
<organism evidence="7 8">
    <name type="scientific">Crocosphaera subtropica (strain ATCC 51142 / BH68)</name>
    <name type="common">Cyanothece sp. (strain ATCC 51142)</name>
    <dbReference type="NCBI Taxonomy" id="43989"/>
    <lineage>
        <taxon>Bacteria</taxon>
        <taxon>Bacillati</taxon>
        <taxon>Cyanobacteriota</taxon>
        <taxon>Cyanophyceae</taxon>
        <taxon>Oscillatoriophycideae</taxon>
        <taxon>Chroococcales</taxon>
        <taxon>Aphanothecaceae</taxon>
        <taxon>Crocosphaera</taxon>
        <taxon>Crocosphaera subtropica</taxon>
    </lineage>
</organism>
<dbReference type="GO" id="GO:0055085">
    <property type="term" value="P:transmembrane transport"/>
    <property type="evidence" value="ECO:0007669"/>
    <property type="project" value="TreeGrafter"/>
</dbReference>
<feature type="transmembrane region" description="Helical" evidence="6">
    <location>
        <begin position="199"/>
        <end position="220"/>
    </location>
</feature>
<dbReference type="OrthoDB" id="506451at2"/>
<evidence type="ECO:0000313" key="8">
    <source>
        <dbReference type="Proteomes" id="UP000001203"/>
    </source>
</evidence>
<dbReference type="Pfam" id="PF01594">
    <property type="entry name" value="AI-2E_transport"/>
    <property type="match status" value="1"/>
</dbReference>
<dbReference type="HOGENOM" id="CLU_031275_1_1_3"/>
<dbReference type="KEGG" id="cyt:cce_2272"/>
<evidence type="ECO:0008006" key="9">
    <source>
        <dbReference type="Google" id="ProtNLM"/>
    </source>
</evidence>
<dbReference type="STRING" id="43989.cce_2272"/>
<evidence type="ECO:0000256" key="1">
    <source>
        <dbReference type="ARBA" id="ARBA00004141"/>
    </source>
</evidence>
<evidence type="ECO:0000256" key="2">
    <source>
        <dbReference type="ARBA" id="ARBA00009773"/>
    </source>
</evidence>
<comment type="similarity">
    <text evidence="2">Belongs to the autoinducer-2 exporter (AI-2E) (TC 2.A.86) family.</text>
</comment>
<evidence type="ECO:0000313" key="7">
    <source>
        <dbReference type="EMBL" id="ACB51622.1"/>
    </source>
</evidence>
<protein>
    <recommendedName>
        <fullName evidence="9">AI-2E family transporter</fullName>
    </recommendedName>
</protein>
<name>B1WPQ2_CROS5</name>
<keyword evidence="8" id="KW-1185">Reference proteome</keyword>
<dbReference type="InterPro" id="IPR002549">
    <property type="entry name" value="AI-2E-like"/>
</dbReference>
<sequence length="357" mass="40443">MKFSQWIGFIILICCIYILWNIKQLLLLFFTAVIIANFINHGVQALQRFGIKRGYAVILSIVLLLTIVSGFFWLIVPPFAQQLPQLFKLVPQGIDQLIITIKDFISRLDPELIDALPSSQKIIEQLQPILERIAGQGLSVFYTTLGIPLTSLLLLALTLMLLVNPNAYRQGFIRFFPSFYRQKVDHILKECDRSLQGGLTIILFQMVMISLLSFIGLSLLKMPLTLAQSMLAGILTFIPNIGPVLSFIPPVAIALLESQWKSFAVFILYVIFYIIIQIAKNKLLNPLVIENRKSLLPAFTLLSQVFFAGLFGVLGFFLALPLALVSQVWLHEVLVKDILDRWKNKSSLEQRKPEIES</sequence>
<evidence type="ECO:0000256" key="4">
    <source>
        <dbReference type="ARBA" id="ARBA00022989"/>
    </source>
</evidence>
<reference evidence="7 8" key="1">
    <citation type="journal article" date="2008" name="Proc. Natl. Acad. Sci. U.S.A.">
        <title>The genome of Cyanothece 51142, a unicellular diazotrophic cyanobacterium important in the marine nitrogen cycle.</title>
        <authorList>
            <person name="Welsh E.A."/>
            <person name="Liberton M."/>
            <person name="Stoeckel J."/>
            <person name="Loh T."/>
            <person name="Elvitigala T."/>
            <person name="Wang C."/>
            <person name="Wollam A."/>
            <person name="Fulton R.S."/>
            <person name="Clifton S.W."/>
            <person name="Jacobs J.M."/>
            <person name="Aurora R."/>
            <person name="Ghosh B.K."/>
            <person name="Sherman L.A."/>
            <person name="Smith R.D."/>
            <person name="Wilson R.K."/>
            <person name="Pakrasi H.B."/>
        </authorList>
    </citation>
    <scope>NUCLEOTIDE SEQUENCE [LARGE SCALE GENOMIC DNA]</scope>
    <source>
        <strain evidence="8">ATCC 51142 / BH68</strain>
    </source>
</reference>
<dbReference type="AlphaFoldDB" id="B1WPQ2"/>
<accession>B1WPQ2</accession>
<keyword evidence="3 6" id="KW-0812">Transmembrane</keyword>
<dbReference type="Proteomes" id="UP000001203">
    <property type="component" value="Chromosome circular"/>
</dbReference>
<keyword evidence="4 6" id="KW-1133">Transmembrane helix</keyword>
<feature type="transmembrane region" description="Helical" evidence="6">
    <location>
        <begin position="226"/>
        <end position="248"/>
    </location>
</feature>
<dbReference type="RefSeq" id="WP_009545025.1">
    <property type="nucleotide sequence ID" value="NC_010546.1"/>
</dbReference>
<evidence type="ECO:0000256" key="5">
    <source>
        <dbReference type="ARBA" id="ARBA00023136"/>
    </source>
</evidence>
<proteinExistence type="inferred from homology"/>
<keyword evidence="5 6" id="KW-0472">Membrane</keyword>
<evidence type="ECO:0000256" key="3">
    <source>
        <dbReference type="ARBA" id="ARBA00022692"/>
    </source>
</evidence>
<gene>
    <name evidence="7" type="ordered locus">cce_2272</name>
</gene>
<feature type="transmembrane region" description="Helical" evidence="6">
    <location>
        <begin position="260"/>
        <end position="279"/>
    </location>
</feature>
<feature type="transmembrane region" description="Helical" evidence="6">
    <location>
        <begin position="55"/>
        <end position="76"/>
    </location>
</feature>
<feature type="transmembrane region" description="Helical" evidence="6">
    <location>
        <begin position="6"/>
        <end position="35"/>
    </location>
</feature>